<protein>
    <submittedName>
        <fullName evidence="2">CHRD domain-containing protein</fullName>
    </submittedName>
</protein>
<feature type="domain" description="CHRD" evidence="1">
    <location>
        <begin position="35"/>
        <end position="154"/>
    </location>
</feature>
<evidence type="ECO:0000259" key="1">
    <source>
        <dbReference type="PROSITE" id="PS50933"/>
    </source>
</evidence>
<evidence type="ECO:0000313" key="2">
    <source>
        <dbReference type="EMBL" id="SFQ17022.1"/>
    </source>
</evidence>
<dbReference type="PROSITE" id="PS50933">
    <property type="entry name" value="CHRD"/>
    <property type="match status" value="1"/>
</dbReference>
<gene>
    <name evidence="2" type="ORF">SAMN05444277_10673</name>
</gene>
<dbReference type="EMBL" id="FOXQ01000006">
    <property type="protein sequence ID" value="SFQ17022.1"/>
    <property type="molecule type" value="Genomic_DNA"/>
</dbReference>
<dbReference type="AlphaFoldDB" id="A0A1I5WBB2"/>
<dbReference type="InterPro" id="IPR010895">
    <property type="entry name" value="CHRD"/>
</dbReference>
<sequence>MNKVKQRAGILMYALIVLMTFVSFGSCKKDDIEDYIFSYVAALDGTQAMPSNSVTGTGTCNATYDSIKNQLAYTITWDGLTGTPSIINFQAPDGNGGFINMPVTNSFSGNGVSGYLTIDQQYEASLLSYGWYVNVSTSTYGDGEIRGALLKPQK</sequence>
<proteinExistence type="predicted"/>
<dbReference type="OrthoDB" id="571052at2"/>
<dbReference type="Proteomes" id="UP000199031">
    <property type="component" value="Unassembled WGS sequence"/>
</dbReference>
<dbReference type="Pfam" id="PF07452">
    <property type="entry name" value="CHRD"/>
    <property type="match status" value="1"/>
</dbReference>
<keyword evidence="3" id="KW-1185">Reference proteome</keyword>
<name>A0A1I5WBB2_9BACT</name>
<dbReference type="SMART" id="SM00754">
    <property type="entry name" value="CHRD"/>
    <property type="match status" value="1"/>
</dbReference>
<accession>A0A1I5WBB2</accession>
<dbReference type="RefSeq" id="WP_090658343.1">
    <property type="nucleotide sequence ID" value="NZ_FOXQ01000006.1"/>
</dbReference>
<reference evidence="2 3" key="1">
    <citation type="submission" date="2016-10" db="EMBL/GenBank/DDBJ databases">
        <authorList>
            <person name="de Groot N.N."/>
        </authorList>
    </citation>
    <scope>NUCLEOTIDE SEQUENCE [LARGE SCALE GENOMIC DNA]</scope>
    <source>
        <strain evidence="2 3">DSM 28286</strain>
    </source>
</reference>
<dbReference type="PROSITE" id="PS51257">
    <property type="entry name" value="PROKAR_LIPOPROTEIN"/>
    <property type="match status" value="1"/>
</dbReference>
<dbReference type="STRING" id="1465490.SAMN05444277_10673"/>
<evidence type="ECO:0000313" key="3">
    <source>
        <dbReference type="Proteomes" id="UP000199031"/>
    </source>
</evidence>
<organism evidence="2 3">
    <name type="scientific">Parafilimonas terrae</name>
    <dbReference type="NCBI Taxonomy" id="1465490"/>
    <lineage>
        <taxon>Bacteria</taxon>
        <taxon>Pseudomonadati</taxon>
        <taxon>Bacteroidota</taxon>
        <taxon>Chitinophagia</taxon>
        <taxon>Chitinophagales</taxon>
        <taxon>Chitinophagaceae</taxon>
        <taxon>Parafilimonas</taxon>
    </lineage>
</organism>